<evidence type="ECO:0000313" key="1">
    <source>
        <dbReference type="EMBL" id="VDK80970.1"/>
    </source>
</evidence>
<reference evidence="1 2" key="1">
    <citation type="submission" date="2018-08" db="EMBL/GenBank/DDBJ databases">
        <authorList>
            <person name="Laetsch R D."/>
            <person name="Stevens L."/>
            <person name="Kumar S."/>
            <person name="Blaxter L. M."/>
        </authorList>
    </citation>
    <scope>NUCLEOTIDE SEQUENCE [LARGE SCALE GENOMIC DNA]</scope>
</reference>
<accession>A0A3P6TPA3</accession>
<dbReference type="EMBL" id="UYRX01000364">
    <property type="protein sequence ID" value="VDK80970.1"/>
    <property type="molecule type" value="Genomic_DNA"/>
</dbReference>
<name>A0A3P6TPA3_LITSI</name>
<evidence type="ECO:0000313" key="2">
    <source>
        <dbReference type="Proteomes" id="UP000277928"/>
    </source>
</evidence>
<organism evidence="1 2">
    <name type="scientific">Litomosoides sigmodontis</name>
    <name type="common">Filarial nematode worm</name>
    <dbReference type="NCBI Taxonomy" id="42156"/>
    <lineage>
        <taxon>Eukaryota</taxon>
        <taxon>Metazoa</taxon>
        <taxon>Ecdysozoa</taxon>
        <taxon>Nematoda</taxon>
        <taxon>Chromadorea</taxon>
        <taxon>Rhabditida</taxon>
        <taxon>Spirurina</taxon>
        <taxon>Spiruromorpha</taxon>
        <taxon>Filarioidea</taxon>
        <taxon>Onchocercidae</taxon>
        <taxon>Litomosoides</taxon>
    </lineage>
</organism>
<keyword evidence="2" id="KW-1185">Reference proteome</keyword>
<protein>
    <submittedName>
        <fullName evidence="1">Uncharacterized protein</fullName>
    </submittedName>
</protein>
<gene>
    <name evidence="1" type="ORF">NLS_LOCUS5118</name>
</gene>
<proteinExistence type="predicted"/>
<sequence>MNVGVSREAKNDSNLQCEYPVGNGEQAELMASLWLLVKLTWLGGDSRSRRRVLHGEVGPLHFVGSD</sequence>
<dbReference type="AlphaFoldDB" id="A0A3P6TPA3"/>
<dbReference type="Proteomes" id="UP000277928">
    <property type="component" value="Unassembled WGS sequence"/>
</dbReference>